<feature type="compositionally biased region" description="Basic and acidic residues" evidence="2">
    <location>
        <begin position="87"/>
        <end position="106"/>
    </location>
</feature>
<dbReference type="PANTHER" id="PTHR37293">
    <property type="entry name" value="PHAGE REPLICATION PROTEIN-RELATED"/>
    <property type="match status" value="1"/>
</dbReference>
<proteinExistence type="inferred from homology"/>
<protein>
    <submittedName>
        <fullName evidence="4">DNA replication protein DnaD</fullName>
    </submittedName>
</protein>
<feature type="domain" description="DnaB/C C-terminal" evidence="3">
    <location>
        <begin position="231"/>
        <end position="294"/>
    </location>
</feature>
<sequence>MRNGEGMELSFKNRFSAGITVVANEFIDQYMADANGEYVKVYLYLLRHEGGEITVEAVADALNHTEADVRRAFAYWQKAGVFEKEPAARKKEPEGVREAVKAEDKNSVQQLPESRAARETSASCVCDLESLSDDETFTQLVYISQKYLNKTFTPVDCQVFVNLYKNLNMPSELIEFLVEYCAQNGHTSLRYVEKVALSWHEKNIMTVEEARAYSRSFSKESFAVMKAMGLTGRNPADSEFELMEKWFRTYGFTKEIVVEACNRTIKTIHNPSFQYADRILSDWKDAGVRTMSDIAALDKIRKEQEQAKSKKSGRGTGEGQAAARSGPARSGNRFHNLEEHGYDYDEMVWDMINAGQKGE</sequence>
<dbReference type="EMBL" id="ADLQ01000102">
    <property type="protein sequence ID" value="EGA91744.1"/>
    <property type="molecule type" value="Genomic_DNA"/>
</dbReference>
<organism evidence="4 5">
    <name type="scientific">Clostridium symbiosum (strain WAL-14163)</name>
    <dbReference type="NCBI Taxonomy" id="742740"/>
    <lineage>
        <taxon>Bacteria</taxon>
        <taxon>Bacillati</taxon>
        <taxon>Bacillota</taxon>
        <taxon>Clostridia</taxon>
        <taxon>Lachnospirales</taxon>
        <taxon>Lachnospiraceae</taxon>
        <taxon>Otoolea</taxon>
    </lineage>
</organism>
<dbReference type="PANTHER" id="PTHR37293:SF5">
    <property type="entry name" value="DNA REPLICATION PROTEIN"/>
    <property type="match status" value="1"/>
</dbReference>
<dbReference type="SUPFAM" id="SSF158499">
    <property type="entry name" value="DnaD domain-like"/>
    <property type="match status" value="2"/>
</dbReference>
<evidence type="ECO:0000259" key="3">
    <source>
        <dbReference type="Pfam" id="PF07261"/>
    </source>
</evidence>
<accession>E7GTV7</accession>
<evidence type="ECO:0000313" key="4">
    <source>
        <dbReference type="EMBL" id="EGA91744.1"/>
    </source>
</evidence>
<comment type="similarity">
    <text evidence="1">Belongs to the DnaB/DnaD family.</text>
</comment>
<dbReference type="InterPro" id="IPR053162">
    <property type="entry name" value="DnaD"/>
</dbReference>
<gene>
    <name evidence="4" type="ORF">HMPREF9474_04352</name>
</gene>
<feature type="region of interest" description="Disordered" evidence="2">
    <location>
        <begin position="87"/>
        <end position="113"/>
    </location>
</feature>
<dbReference type="AlphaFoldDB" id="E7GTV7"/>
<evidence type="ECO:0000313" key="5">
    <source>
        <dbReference type="Proteomes" id="UP000002970"/>
    </source>
</evidence>
<dbReference type="STRING" id="1512.GCA_900049235_04706"/>
<comment type="caution">
    <text evidence="4">The sequence shown here is derived from an EMBL/GenBank/DDBJ whole genome shotgun (WGS) entry which is preliminary data.</text>
</comment>
<dbReference type="PIRSF" id="PIRSF033722">
    <property type="entry name" value="DnaD_CA_C3587_prd"/>
    <property type="match status" value="1"/>
</dbReference>
<dbReference type="NCBIfam" id="TIGR01446">
    <property type="entry name" value="DnaD_dom"/>
    <property type="match status" value="2"/>
</dbReference>
<dbReference type="Pfam" id="PF07261">
    <property type="entry name" value="DnaB_2"/>
    <property type="match status" value="2"/>
</dbReference>
<dbReference type="HOGENOM" id="CLU_050990_1_0_9"/>
<dbReference type="Proteomes" id="UP000002970">
    <property type="component" value="Unassembled WGS sequence"/>
</dbReference>
<reference evidence="4 5" key="1">
    <citation type="submission" date="2010-12" db="EMBL/GenBank/DDBJ databases">
        <title>The Genome Sequence of Clostridium symbiosum strain WAL-14163.</title>
        <authorList>
            <person name="Earl A."/>
            <person name="Ward D."/>
            <person name="Feldgarden M."/>
            <person name="Gevers D."/>
            <person name="Finegold S.M."/>
            <person name="Summanen P.H."/>
            <person name="Molitoris D.R."/>
            <person name="Vaisanen M.L."/>
            <person name="Daigneault M."/>
            <person name="Young S.K."/>
            <person name="Zeng Q."/>
            <person name="Gargeya S."/>
            <person name="Fitzgerald M."/>
            <person name="Haas B."/>
            <person name="Abouelleil A."/>
            <person name="Alvarado L."/>
            <person name="Arachchi H.M."/>
            <person name="Berlin A."/>
            <person name="Brown A."/>
            <person name="Chapman S.B."/>
            <person name="Chen Z."/>
            <person name="Dunbar C."/>
            <person name="Freedman E."/>
            <person name="Gearin G."/>
            <person name="Gellesch M."/>
            <person name="Goldberg J."/>
            <person name="Griggs A."/>
            <person name="Gujja S."/>
            <person name="Heilman E."/>
            <person name="Heiman D."/>
            <person name="Howarth C."/>
            <person name="Larson L."/>
            <person name="Lui A."/>
            <person name="MacDonald P.J.P."/>
            <person name="Mehta T."/>
            <person name="Montmayeur A."/>
            <person name="Murphy C."/>
            <person name="Neiman D."/>
            <person name="Pearson M."/>
            <person name="Priest M."/>
            <person name="Roberts A."/>
            <person name="Saif S."/>
            <person name="Shea T."/>
            <person name="Shenoy N."/>
            <person name="Sisk P."/>
            <person name="Stolte C."/>
            <person name="Sykes S."/>
            <person name="White J."/>
            <person name="Yandava C."/>
            <person name="Nusbaum C."/>
            <person name="Birren B."/>
        </authorList>
    </citation>
    <scope>NUCLEOTIDE SEQUENCE [LARGE SCALE GENOMIC DNA]</scope>
    <source>
        <strain evidence="4 5">WAL-14163</strain>
    </source>
</reference>
<feature type="region of interest" description="Disordered" evidence="2">
    <location>
        <begin position="302"/>
        <end position="335"/>
    </location>
</feature>
<dbReference type="eggNOG" id="COG3935">
    <property type="taxonomic scope" value="Bacteria"/>
</dbReference>
<dbReference type="InterPro" id="IPR034829">
    <property type="entry name" value="DnaD-like_sf"/>
</dbReference>
<feature type="domain" description="DnaB/C C-terminal" evidence="3">
    <location>
        <begin position="145"/>
        <end position="213"/>
    </location>
</feature>
<keyword evidence="5" id="KW-1185">Reference proteome</keyword>
<dbReference type="InterPro" id="IPR006343">
    <property type="entry name" value="DnaB/C_C"/>
</dbReference>
<evidence type="ECO:0000256" key="2">
    <source>
        <dbReference type="SAM" id="MobiDB-lite"/>
    </source>
</evidence>
<name>E7GTV7_CLOS6</name>
<dbReference type="InterPro" id="IPR017019">
    <property type="entry name" value="DNA_replication_prd_bac"/>
</dbReference>
<evidence type="ECO:0000256" key="1">
    <source>
        <dbReference type="ARBA" id="ARBA00093462"/>
    </source>
</evidence>
<dbReference type="Gene3D" id="1.10.10.630">
    <property type="entry name" value="DnaD domain-like"/>
    <property type="match status" value="2"/>
</dbReference>